<feature type="compositionally biased region" description="Polar residues" evidence="1">
    <location>
        <begin position="72"/>
        <end position="86"/>
    </location>
</feature>
<protein>
    <submittedName>
        <fullName evidence="2">Uncharacterized protein</fullName>
    </submittedName>
</protein>
<dbReference type="AlphaFoldDB" id="A0A4Z1K1X8"/>
<comment type="caution">
    <text evidence="2">The sequence shown here is derived from an EMBL/GenBank/DDBJ whole genome shotgun (WGS) entry which is preliminary data.</text>
</comment>
<gene>
    <name evidence="2" type="ORF">BELL_0020g00120</name>
</gene>
<reference evidence="2 3" key="1">
    <citation type="submission" date="2017-12" db="EMBL/GenBank/DDBJ databases">
        <title>Comparative genomics of Botrytis spp.</title>
        <authorList>
            <person name="Valero-Jimenez C.A."/>
            <person name="Tapia P."/>
            <person name="Veloso J."/>
            <person name="Silva-Moreno E."/>
            <person name="Staats M."/>
            <person name="Valdes J.H."/>
            <person name="Van Kan J.A.L."/>
        </authorList>
    </citation>
    <scope>NUCLEOTIDE SEQUENCE [LARGE SCALE GENOMIC DNA]</scope>
    <source>
        <strain evidence="2 3">Be9601</strain>
    </source>
</reference>
<dbReference type="Proteomes" id="UP000297229">
    <property type="component" value="Unassembled WGS sequence"/>
</dbReference>
<feature type="region of interest" description="Disordered" evidence="1">
    <location>
        <begin position="50"/>
        <end position="111"/>
    </location>
</feature>
<evidence type="ECO:0000313" key="3">
    <source>
        <dbReference type="Proteomes" id="UP000297229"/>
    </source>
</evidence>
<feature type="compositionally biased region" description="Polar residues" evidence="1">
    <location>
        <begin position="97"/>
        <end position="111"/>
    </location>
</feature>
<dbReference type="EMBL" id="PQXM01000020">
    <property type="protein sequence ID" value="TGO79875.1"/>
    <property type="molecule type" value="Genomic_DNA"/>
</dbReference>
<sequence>MSNDALRSNPRFKRISVGEDNRKFRYRGIIWMEDGLQTAETTSKYEDGEVSNVSSDQCPGLCPKTPEKNAVNDKQSGNLTDRNVSKTMAGARKKSFWKQQEGPSVSKSKNF</sequence>
<keyword evidence="3" id="KW-1185">Reference proteome</keyword>
<evidence type="ECO:0000313" key="2">
    <source>
        <dbReference type="EMBL" id="TGO79875.1"/>
    </source>
</evidence>
<name>A0A4Z1K1X8_9HELO</name>
<organism evidence="2 3">
    <name type="scientific">Botrytis elliptica</name>
    <dbReference type="NCBI Taxonomy" id="278938"/>
    <lineage>
        <taxon>Eukaryota</taxon>
        <taxon>Fungi</taxon>
        <taxon>Dikarya</taxon>
        <taxon>Ascomycota</taxon>
        <taxon>Pezizomycotina</taxon>
        <taxon>Leotiomycetes</taxon>
        <taxon>Helotiales</taxon>
        <taxon>Sclerotiniaceae</taxon>
        <taxon>Botrytis</taxon>
    </lineage>
</organism>
<evidence type="ECO:0000256" key="1">
    <source>
        <dbReference type="SAM" id="MobiDB-lite"/>
    </source>
</evidence>
<accession>A0A4Z1K1X8</accession>
<proteinExistence type="predicted"/>